<dbReference type="PANTHER" id="PTHR11895">
    <property type="entry name" value="TRANSAMIDASE"/>
    <property type="match status" value="1"/>
</dbReference>
<organism evidence="3 4">
    <name type="scientific">Aspergillus calidoustus</name>
    <dbReference type="NCBI Taxonomy" id="454130"/>
    <lineage>
        <taxon>Eukaryota</taxon>
        <taxon>Fungi</taxon>
        <taxon>Dikarya</taxon>
        <taxon>Ascomycota</taxon>
        <taxon>Pezizomycotina</taxon>
        <taxon>Eurotiomycetes</taxon>
        <taxon>Eurotiomycetidae</taxon>
        <taxon>Eurotiales</taxon>
        <taxon>Aspergillaceae</taxon>
        <taxon>Aspergillus</taxon>
        <taxon>Aspergillus subgen. Nidulantes</taxon>
    </lineage>
</organism>
<comment type="similarity">
    <text evidence="1">Belongs to the amidase family.</text>
</comment>
<proteinExistence type="inferred from homology"/>
<protein>
    <submittedName>
        <fullName evidence="3">Putative Amidase</fullName>
    </submittedName>
</protein>
<dbReference type="AlphaFoldDB" id="A0A0U5GWZ4"/>
<evidence type="ECO:0000259" key="2">
    <source>
        <dbReference type="Pfam" id="PF01425"/>
    </source>
</evidence>
<gene>
    <name evidence="3" type="ORF">ASPCAL09473</name>
</gene>
<dbReference type="InterPro" id="IPR023631">
    <property type="entry name" value="Amidase_dom"/>
</dbReference>
<dbReference type="GO" id="GO:0003824">
    <property type="term" value="F:catalytic activity"/>
    <property type="evidence" value="ECO:0007669"/>
    <property type="project" value="InterPro"/>
</dbReference>
<feature type="domain" description="Amidase" evidence="2">
    <location>
        <begin position="150"/>
        <end position="566"/>
    </location>
</feature>
<dbReference type="PROSITE" id="PS00571">
    <property type="entry name" value="AMIDASES"/>
    <property type="match status" value="1"/>
</dbReference>
<evidence type="ECO:0000313" key="4">
    <source>
        <dbReference type="Proteomes" id="UP000054771"/>
    </source>
</evidence>
<name>A0A0U5GWZ4_ASPCI</name>
<dbReference type="InterPro" id="IPR000120">
    <property type="entry name" value="Amidase"/>
</dbReference>
<dbReference type="OrthoDB" id="421993at2759"/>
<evidence type="ECO:0000313" key="3">
    <source>
        <dbReference type="EMBL" id="CEN62844.1"/>
    </source>
</evidence>
<dbReference type="OMA" id="PGWHIDG"/>
<dbReference type="STRING" id="454130.A0A0U5GWZ4"/>
<dbReference type="Proteomes" id="UP000054771">
    <property type="component" value="Unassembled WGS sequence"/>
</dbReference>
<dbReference type="PANTHER" id="PTHR11895:SF67">
    <property type="entry name" value="AMIDASE DOMAIN-CONTAINING PROTEIN"/>
    <property type="match status" value="1"/>
</dbReference>
<keyword evidence="4" id="KW-1185">Reference proteome</keyword>
<dbReference type="InterPro" id="IPR036928">
    <property type="entry name" value="AS_sf"/>
</dbReference>
<dbReference type="InterPro" id="IPR020556">
    <property type="entry name" value="Amidase_CS"/>
</dbReference>
<sequence length="619" mass="66221">MSSGIGEQPFISYPEIRQGPAVPYKNEDQSIPVFRGTPLVIGASLISNVGFVQSYFWRNAGFDVVRHIPSLDQYPARYDPTVIPVHHGTTTASQDLPAPTTRRSGDNGYYTSADYHALYTSGELTPTAVVDAILPVVRRDTNPPGKHSIAFLECAVEKARAAAEESTQRYKNGQPLGPLDGIPVTVKDEVHMEGYRRTLGTKMDFTGDFAGSTSWCVKKWEEAGAIVIAKSTMHELGLDTTNNNPNFGTPKNPHNPNYYTGGSSGGSAYAVGAGIVPIALGADGGGSIRIPSSFCGVWGLKPSHSRVSGFPTAGLATTVGVLGPIASSIDDLALAYRIMATPASASDDSKSSSFPHPLIELNSVPPESRPKNKTIGIMRDWLDRAEPAVRAVFDRALDYYRTQKNYTIVDITIPYIPEGARAHVLTIMAEIASGLSPSQISKLTAPNKVLVSMGMHQISSQEFLAAQRVRGLLMSHLGYLFQKYPGLLIFTPTTPIPGWKISGGDADLVRGVSDGKSSVRNMEYVWLANFTGCPAINCPAGYAEDNGHRVPIGIMAMGEWGSEEDLIAFARDGEGILNLPENKGPVTESGEHATGLTIPRGADSLWEDVVGNAKAASSS</sequence>
<accession>A0A0U5GWZ4</accession>
<evidence type="ECO:0000256" key="1">
    <source>
        <dbReference type="ARBA" id="ARBA00009199"/>
    </source>
</evidence>
<dbReference type="Gene3D" id="3.90.1300.10">
    <property type="entry name" value="Amidase signature (AS) domain"/>
    <property type="match status" value="1"/>
</dbReference>
<dbReference type="SUPFAM" id="SSF75304">
    <property type="entry name" value="Amidase signature (AS) enzymes"/>
    <property type="match status" value="1"/>
</dbReference>
<dbReference type="EMBL" id="CDMC01000007">
    <property type="protein sequence ID" value="CEN62844.1"/>
    <property type="molecule type" value="Genomic_DNA"/>
</dbReference>
<dbReference type="Pfam" id="PF01425">
    <property type="entry name" value="Amidase"/>
    <property type="match status" value="1"/>
</dbReference>
<reference evidence="4" key="1">
    <citation type="journal article" date="2016" name="Genome Announc.">
        <title>Draft genome sequences of fungus Aspergillus calidoustus.</title>
        <authorList>
            <person name="Horn F."/>
            <person name="Linde J."/>
            <person name="Mattern D.J."/>
            <person name="Walther G."/>
            <person name="Guthke R."/>
            <person name="Scherlach K."/>
            <person name="Martin K."/>
            <person name="Brakhage A.A."/>
            <person name="Petzke L."/>
            <person name="Valiante V."/>
        </authorList>
    </citation>
    <scope>NUCLEOTIDE SEQUENCE [LARGE SCALE GENOMIC DNA]</scope>
    <source>
        <strain evidence="4">SF006504</strain>
    </source>
</reference>